<name>A0A0Q9Y7N1_9BACI</name>
<sequence length="84" mass="9288">MVWRDYGIAVDGVAGKNTYGKLAPKKAASKPKGDQKTISIVDYLKSIEKDSSFTYRKKLASKHGIKNYSGTPVQNTQLLKKLRG</sequence>
<comment type="caution">
    <text evidence="1">The sequence shown here is derived from an EMBL/GenBank/DDBJ whole genome shotgun (WGS) entry which is preliminary data.</text>
</comment>
<evidence type="ECO:0000313" key="1">
    <source>
        <dbReference type="EMBL" id="KRG12151.1"/>
    </source>
</evidence>
<dbReference type="EMBL" id="LGPB01000097">
    <property type="protein sequence ID" value="KRG12151.1"/>
    <property type="molecule type" value="Genomic_DNA"/>
</dbReference>
<reference evidence="1 2" key="1">
    <citation type="submission" date="2015-06" db="EMBL/GenBank/DDBJ databases">
        <title>Genome sequencing project of Bacillus galactosidilyticus PL133.</title>
        <authorList>
            <person name="Gaiero J."/>
            <person name="Nicol R."/>
            <person name="Habash M."/>
        </authorList>
    </citation>
    <scope>NUCLEOTIDE SEQUENCE [LARGE SCALE GENOMIC DNA]</scope>
    <source>
        <strain evidence="1 2">PL133</strain>
    </source>
</reference>
<evidence type="ECO:0000313" key="2">
    <source>
        <dbReference type="Proteomes" id="UP000053881"/>
    </source>
</evidence>
<dbReference type="PATRIC" id="fig|217031.4.peg.4072"/>
<proteinExistence type="predicted"/>
<protein>
    <submittedName>
        <fullName evidence="1">Uncharacterized protein</fullName>
    </submittedName>
</protein>
<accession>A0A0Q9Y7N1</accession>
<dbReference type="Proteomes" id="UP000053881">
    <property type="component" value="Unassembled WGS sequence"/>
</dbReference>
<organism evidence="1 2">
    <name type="scientific">Lederbergia galactosidilytica</name>
    <dbReference type="NCBI Taxonomy" id="217031"/>
    <lineage>
        <taxon>Bacteria</taxon>
        <taxon>Bacillati</taxon>
        <taxon>Bacillota</taxon>
        <taxon>Bacilli</taxon>
        <taxon>Bacillales</taxon>
        <taxon>Bacillaceae</taxon>
        <taxon>Lederbergia</taxon>
    </lineage>
</organism>
<gene>
    <name evidence="1" type="ORF">ACA29_12250</name>
</gene>
<dbReference type="AlphaFoldDB" id="A0A0Q9Y7N1"/>
<dbReference type="SUPFAM" id="SSF158634">
    <property type="entry name" value="RPA2825-like"/>
    <property type="match status" value="1"/>
</dbReference>